<evidence type="ECO:0000313" key="2">
    <source>
        <dbReference type="EMBL" id="TVZ02102.1"/>
    </source>
</evidence>
<dbReference type="AlphaFoldDB" id="A0A6P2BSR2"/>
<dbReference type="OrthoDB" id="3217612at2"/>
<dbReference type="RefSeq" id="WP_145856790.1">
    <property type="nucleotide sequence ID" value="NZ_RPFW01000005.1"/>
</dbReference>
<accession>A0A6P2BSR2</accession>
<proteinExistence type="predicted"/>
<gene>
    <name evidence="2" type="ORF">EAS64_25000</name>
</gene>
<feature type="compositionally biased region" description="Basic and acidic residues" evidence="1">
    <location>
        <begin position="22"/>
        <end position="33"/>
    </location>
</feature>
<feature type="region of interest" description="Disordered" evidence="1">
    <location>
        <begin position="1"/>
        <end position="33"/>
    </location>
</feature>
<comment type="caution">
    <text evidence="2">The sequence shown here is derived from an EMBL/GenBank/DDBJ whole genome shotgun (WGS) entry which is preliminary data.</text>
</comment>
<reference evidence="2 3" key="1">
    <citation type="submission" date="2018-11" db="EMBL/GenBank/DDBJ databases">
        <title>Trebonia kvetii gen.nov., sp.nov., a novel acidophilic actinobacterium, and proposal of the new actinobacterial family Treboniaceae fam. nov.</title>
        <authorList>
            <person name="Rapoport D."/>
            <person name="Sagova-Mareckova M."/>
            <person name="Sedlacek I."/>
            <person name="Provaznik J."/>
            <person name="Kralova S."/>
            <person name="Pavlinic D."/>
            <person name="Benes V."/>
            <person name="Kopecky J."/>
        </authorList>
    </citation>
    <scope>NUCLEOTIDE SEQUENCE [LARGE SCALE GENOMIC DNA]</scope>
    <source>
        <strain evidence="2 3">15Tr583</strain>
    </source>
</reference>
<keyword evidence="3" id="KW-1185">Reference proteome</keyword>
<dbReference type="EMBL" id="RPFW01000005">
    <property type="protein sequence ID" value="TVZ02102.1"/>
    <property type="molecule type" value="Genomic_DNA"/>
</dbReference>
<evidence type="ECO:0000313" key="3">
    <source>
        <dbReference type="Proteomes" id="UP000460272"/>
    </source>
</evidence>
<protein>
    <submittedName>
        <fullName evidence="2">Uncharacterized protein</fullName>
    </submittedName>
</protein>
<evidence type="ECO:0000256" key="1">
    <source>
        <dbReference type="SAM" id="MobiDB-lite"/>
    </source>
</evidence>
<dbReference type="Proteomes" id="UP000460272">
    <property type="component" value="Unassembled WGS sequence"/>
</dbReference>
<sequence length="80" mass="9006">MSDPEQTARPGRRGPTAELDGLLDRMRGPGFGHDELAAELSRRYQARPREAYRLAWGRTVTQAAERFNERAREAGRTAHG</sequence>
<organism evidence="2 3">
    <name type="scientific">Trebonia kvetii</name>
    <dbReference type="NCBI Taxonomy" id="2480626"/>
    <lineage>
        <taxon>Bacteria</taxon>
        <taxon>Bacillati</taxon>
        <taxon>Actinomycetota</taxon>
        <taxon>Actinomycetes</taxon>
        <taxon>Streptosporangiales</taxon>
        <taxon>Treboniaceae</taxon>
        <taxon>Trebonia</taxon>
    </lineage>
</organism>
<name>A0A6P2BSR2_9ACTN</name>